<organism evidence="1 2">
    <name type="scientific">Sphingomonas cavernae</name>
    <dbReference type="NCBI Taxonomy" id="2320861"/>
    <lineage>
        <taxon>Bacteria</taxon>
        <taxon>Pseudomonadati</taxon>
        <taxon>Pseudomonadota</taxon>
        <taxon>Alphaproteobacteria</taxon>
        <taxon>Sphingomonadales</taxon>
        <taxon>Sphingomonadaceae</taxon>
        <taxon>Sphingomonas</taxon>
    </lineage>
</organism>
<gene>
    <name evidence="1" type="ORF">D3876_06695</name>
</gene>
<dbReference type="EMBL" id="QYUM01000002">
    <property type="protein sequence ID" value="RJF93953.1"/>
    <property type="molecule type" value="Genomic_DNA"/>
</dbReference>
<accession>A0A418WRS2</accession>
<name>A0A418WRS2_9SPHN</name>
<dbReference type="AlphaFoldDB" id="A0A418WRS2"/>
<proteinExistence type="predicted"/>
<comment type="caution">
    <text evidence="1">The sequence shown here is derived from an EMBL/GenBank/DDBJ whole genome shotgun (WGS) entry which is preliminary data.</text>
</comment>
<keyword evidence="2" id="KW-1185">Reference proteome</keyword>
<evidence type="ECO:0000313" key="2">
    <source>
        <dbReference type="Proteomes" id="UP000286100"/>
    </source>
</evidence>
<sequence length="153" mass="16275">MRGGGDAMLRWQNRGNIVEAEVGMQLRTGAWEANIDGVEATLSIVSVDPAGIVTGQLVNYSDPTIVINGLWDDTAQRLTFLTNATAAGGGGSPSREFFEAYLISTPQRPAPGQDIVWTLAGSVQSIGHGSLGTHLSNARRSRFGWFAQISEVS</sequence>
<reference evidence="1 2" key="1">
    <citation type="submission" date="2018-09" db="EMBL/GenBank/DDBJ databases">
        <authorList>
            <person name="Zhu H."/>
        </authorList>
    </citation>
    <scope>NUCLEOTIDE SEQUENCE [LARGE SCALE GENOMIC DNA]</scope>
    <source>
        <strain evidence="1 2">K2R01-6</strain>
    </source>
</reference>
<evidence type="ECO:0000313" key="1">
    <source>
        <dbReference type="EMBL" id="RJF93953.1"/>
    </source>
</evidence>
<dbReference type="Proteomes" id="UP000286100">
    <property type="component" value="Unassembled WGS sequence"/>
</dbReference>
<protein>
    <submittedName>
        <fullName evidence="1">Uncharacterized protein</fullName>
    </submittedName>
</protein>